<organism evidence="1 2">
    <name type="scientific">Actinomadura yumaensis</name>
    <dbReference type="NCBI Taxonomy" id="111807"/>
    <lineage>
        <taxon>Bacteria</taxon>
        <taxon>Bacillati</taxon>
        <taxon>Actinomycetota</taxon>
        <taxon>Actinomycetes</taxon>
        <taxon>Streptosporangiales</taxon>
        <taxon>Thermomonosporaceae</taxon>
        <taxon>Actinomadura</taxon>
    </lineage>
</organism>
<accession>A0ABW2CU18</accession>
<evidence type="ECO:0000313" key="2">
    <source>
        <dbReference type="Proteomes" id="UP001596380"/>
    </source>
</evidence>
<dbReference type="Proteomes" id="UP001596380">
    <property type="component" value="Unassembled WGS sequence"/>
</dbReference>
<sequence length="100" mass="11124">MATARIRYVPDFAGVRRIMTGPQMAELMRRRAETGASAAQARAPRDSGDYAAAFRVEVTRRGGPSRDRAEARLINTAAYARDVERRHHVLGQVVDDIERG</sequence>
<proteinExistence type="predicted"/>
<keyword evidence="2" id="KW-1185">Reference proteome</keyword>
<name>A0ABW2CU18_9ACTN</name>
<dbReference type="EMBL" id="JBHSXS010000036">
    <property type="protein sequence ID" value="MFC6885292.1"/>
    <property type="molecule type" value="Genomic_DNA"/>
</dbReference>
<protein>
    <submittedName>
        <fullName evidence="1">HK97 gp10 family phage protein</fullName>
    </submittedName>
</protein>
<gene>
    <name evidence="1" type="ORF">ACFQKB_36425</name>
</gene>
<evidence type="ECO:0000313" key="1">
    <source>
        <dbReference type="EMBL" id="MFC6885292.1"/>
    </source>
</evidence>
<dbReference type="RefSeq" id="WP_160825790.1">
    <property type="nucleotide sequence ID" value="NZ_JBHSXE010000001.1"/>
</dbReference>
<comment type="caution">
    <text evidence="1">The sequence shown here is derived from an EMBL/GenBank/DDBJ whole genome shotgun (WGS) entry which is preliminary data.</text>
</comment>
<reference evidence="2" key="1">
    <citation type="journal article" date="2019" name="Int. J. Syst. Evol. Microbiol.">
        <title>The Global Catalogue of Microorganisms (GCM) 10K type strain sequencing project: providing services to taxonomists for standard genome sequencing and annotation.</title>
        <authorList>
            <consortium name="The Broad Institute Genomics Platform"/>
            <consortium name="The Broad Institute Genome Sequencing Center for Infectious Disease"/>
            <person name="Wu L."/>
            <person name="Ma J."/>
        </authorList>
    </citation>
    <scope>NUCLEOTIDE SEQUENCE [LARGE SCALE GENOMIC DNA]</scope>
    <source>
        <strain evidence="2">JCM 3369</strain>
    </source>
</reference>